<dbReference type="PANTHER" id="PTHR31511">
    <property type="entry name" value="PROTEIN CBG23764"/>
    <property type="match status" value="1"/>
</dbReference>
<dbReference type="AlphaFoldDB" id="A0A9P0GMV1"/>
<organism evidence="1 2">
    <name type="scientific">Psylliodes chrysocephalus</name>
    <dbReference type="NCBI Taxonomy" id="3402493"/>
    <lineage>
        <taxon>Eukaryota</taxon>
        <taxon>Metazoa</taxon>
        <taxon>Ecdysozoa</taxon>
        <taxon>Arthropoda</taxon>
        <taxon>Hexapoda</taxon>
        <taxon>Insecta</taxon>
        <taxon>Pterygota</taxon>
        <taxon>Neoptera</taxon>
        <taxon>Endopterygota</taxon>
        <taxon>Coleoptera</taxon>
        <taxon>Polyphaga</taxon>
        <taxon>Cucujiformia</taxon>
        <taxon>Chrysomeloidea</taxon>
        <taxon>Chrysomelidae</taxon>
        <taxon>Galerucinae</taxon>
        <taxon>Alticini</taxon>
        <taxon>Psylliodes</taxon>
    </lineage>
</organism>
<dbReference type="OrthoDB" id="414982at2759"/>
<dbReference type="PANTHER" id="PTHR31511:SF12">
    <property type="entry name" value="RHO TERMINATION FACTOR N-TERMINAL DOMAIN-CONTAINING PROTEIN"/>
    <property type="match status" value="1"/>
</dbReference>
<accession>A0A9P0GMV1</accession>
<reference evidence="1" key="1">
    <citation type="submission" date="2022-01" db="EMBL/GenBank/DDBJ databases">
        <authorList>
            <person name="King R."/>
        </authorList>
    </citation>
    <scope>NUCLEOTIDE SEQUENCE</scope>
</reference>
<gene>
    <name evidence="1" type="ORF">PSYICH_LOCUS14752</name>
</gene>
<name>A0A9P0GMV1_9CUCU</name>
<evidence type="ECO:0000313" key="1">
    <source>
        <dbReference type="EMBL" id="CAH1114728.1"/>
    </source>
</evidence>
<evidence type="ECO:0000313" key="2">
    <source>
        <dbReference type="Proteomes" id="UP001153636"/>
    </source>
</evidence>
<proteinExistence type="predicted"/>
<dbReference type="EMBL" id="OV651820">
    <property type="protein sequence ID" value="CAH1114728.1"/>
    <property type="molecule type" value="Genomic_DNA"/>
</dbReference>
<sequence>MDQHITDVDYNHAKLVWEKFNLKTLEDYSYLYIKTYILLFASVFETFRDTCYKTYGLDPVHYYTVPGYTWDCMLKYTKCALKTIQDVDMLLFFEGGIRGGIS</sequence>
<keyword evidence="2" id="KW-1185">Reference proteome</keyword>
<protein>
    <submittedName>
        <fullName evidence="1">Uncharacterized protein</fullName>
    </submittedName>
</protein>
<dbReference type="Proteomes" id="UP001153636">
    <property type="component" value="Chromosome 8"/>
</dbReference>